<evidence type="ECO:0000313" key="2">
    <source>
        <dbReference type="Proteomes" id="UP000596276"/>
    </source>
</evidence>
<sequence>MDSGRYVSWKGFGKKQTASRPTFACFTEQLSIEMLPFTRTRNERIKRPSSSGNLDCNIFIQFIRSLGPSIRILRRGRNRIARSMENPSTALFDGAIHCNDSSLLDNLSLLSKA</sequence>
<evidence type="ECO:0000313" key="1">
    <source>
        <dbReference type="EMBL" id="QRD93845.1"/>
    </source>
</evidence>
<organism evidence="1 2">
    <name type="scientific">Aspergillus flavus (strain ATCC 200026 / FGSC A1120 / IAM 13836 / NRRL 3357 / JCM 12722 / SRRC 167)</name>
    <dbReference type="NCBI Taxonomy" id="332952"/>
    <lineage>
        <taxon>Eukaryota</taxon>
        <taxon>Fungi</taxon>
        <taxon>Dikarya</taxon>
        <taxon>Ascomycota</taxon>
        <taxon>Pezizomycotina</taxon>
        <taxon>Eurotiomycetes</taxon>
        <taxon>Eurotiomycetidae</taxon>
        <taxon>Eurotiales</taxon>
        <taxon>Aspergillaceae</taxon>
        <taxon>Aspergillus</taxon>
        <taxon>Aspergillus subgen. Circumdati</taxon>
    </lineage>
</organism>
<accession>A0A7U2N2I8</accession>
<proteinExistence type="predicted"/>
<dbReference type="EMBL" id="CP044623">
    <property type="protein sequence ID" value="QRD93845.1"/>
    <property type="molecule type" value="Genomic_DNA"/>
</dbReference>
<keyword evidence="2" id="KW-1185">Reference proteome</keyword>
<name>A0A7U2N2I8_ASPFN</name>
<dbReference type="Proteomes" id="UP000596276">
    <property type="component" value="Chromosome 6"/>
</dbReference>
<reference evidence="2" key="1">
    <citation type="journal article" date="2021" name="G3 (Bethesda)">
        <title>Chromosome assembled and annotated genome sequence of Aspergillus flavus NRRL 3357.</title>
        <authorList>
            <person name="Skerker J.M."/>
            <person name="Pianalto K.M."/>
            <person name="Mondo S.J."/>
            <person name="Yang K."/>
            <person name="Arkin A.P."/>
            <person name="Keller N.P."/>
            <person name="Grigoriev I.V."/>
            <person name="Louise Glass N.L."/>
        </authorList>
    </citation>
    <scope>NUCLEOTIDE SEQUENCE [LARGE SCALE GENOMIC DNA]</scope>
    <source>
        <strain evidence="2">ATCC 200026 / FGSC A1120 / IAM 13836 / NRRL 3357 / JCM 12722 / SRRC 167</strain>
    </source>
</reference>
<dbReference type="VEuPathDB" id="FungiDB:F9C07_8293"/>
<gene>
    <name evidence="1" type="ORF">F9C07_8293</name>
</gene>
<dbReference type="AlphaFoldDB" id="A0A7U2N2I8"/>
<protein>
    <submittedName>
        <fullName evidence="1">Uncharacterized protein</fullName>
    </submittedName>
</protein>